<reference evidence="7" key="1">
    <citation type="submission" date="2020-07" db="EMBL/GenBank/DDBJ databases">
        <title>Ethylene signaling mediates host invasion by parasitic plants.</title>
        <authorList>
            <person name="Yoshida S."/>
        </authorList>
    </citation>
    <scope>NUCLEOTIDE SEQUENCE</scope>
    <source>
        <strain evidence="7">Okayama</strain>
    </source>
</reference>
<keyword evidence="3 5" id="KW-1133">Transmembrane helix</keyword>
<dbReference type="Proteomes" id="UP000653305">
    <property type="component" value="Unassembled WGS sequence"/>
</dbReference>
<feature type="domain" description="Late embryogenesis abundant protein LEA-2 subgroup" evidence="6">
    <location>
        <begin position="97"/>
        <end position="196"/>
    </location>
</feature>
<keyword evidence="8" id="KW-1185">Reference proteome</keyword>
<evidence type="ECO:0000256" key="3">
    <source>
        <dbReference type="ARBA" id="ARBA00022989"/>
    </source>
</evidence>
<feature type="transmembrane region" description="Helical" evidence="5">
    <location>
        <begin position="42"/>
        <end position="65"/>
    </location>
</feature>
<evidence type="ECO:0000256" key="5">
    <source>
        <dbReference type="SAM" id="Phobius"/>
    </source>
</evidence>
<dbReference type="GO" id="GO:0098542">
    <property type="term" value="P:defense response to other organism"/>
    <property type="evidence" value="ECO:0007669"/>
    <property type="project" value="InterPro"/>
</dbReference>
<dbReference type="GO" id="GO:0005886">
    <property type="term" value="C:plasma membrane"/>
    <property type="evidence" value="ECO:0007669"/>
    <property type="project" value="TreeGrafter"/>
</dbReference>
<dbReference type="EMBL" id="BMAC01000004">
    <property type="protein sequence ID" value="GFP79083.1"/>
    <property type="molecule type" value="Genomic_DNA"/>
</dbReference>
<dbReference type="OrthoDB" id="779224at2759"/>
<evidence type="ECO:0000313" key="8">
    <source>
        <dbReference type="Proteomes" id="UP000653305"/>
    </source>
</evidence>
<organism evidence="7 8">
    <name type="scientific">Phtheirospermum japonicum</name>
    <dbReference type="NCBI Taxonomy" id="374723"/>
    <lineage>
        <taxon>Eukaryota</taxon>
        <taxon>Viridiplantae</taxon>
        <taxon>Streptophyta</taxon>
        <taxon>Embryophyta</taxon>
        <taxon>Tracheophyta</taxon>
        <taxon>Spermatophyta</taxon>
        <taxon>Magnoliopsida</taxon>
        <taxon>eudicotyledons</taxon>
        <taxon>Gunneridae</taxon>
        <taxon>Pentapetalae</taxon>
        <taxon>asterids</taxon>
        <taxon>lamiids</taxon>
        <taxon>Lamiales</taxon>
        <taxon>Orobanchaceae</taxon>
        <taxon>Orobanchaceae incertae sedis</taxon>
        <taxon>Phtheirospermum</taxon>
    </lineage>
</organism>
<dbReference type="PANTHER" id="PTHR31415">
    <property type="entry name" value="OS05G0367900 PROTEIN"/>
    <property type="match status" value="1"/>
</dbReference>
<evidence type="ECO:0000259" key="6">
    <source>
        <dbReference type="Pfam" id="PF03168"/>
    </source>
</evidence>
<sequence length="223" mass="25527">MRSDYRIPVQTTPQDRPIKRHHTARYYAHRVKESLTTRVSKLICSIFLTLLFLVGIISFILWLSLRPHRPRFHVQGFSLPDVAQEGGFQNAQIIYNVTARNSNQNIGVYYDSMQVAVFYEDQSIGGASVLFPFYQEPKNTTVIAGQLSGAALTVTSQRWQQFMAARTRGEVVFRLEVTSVIRFRISTWDSKRHRMHANCPVGVGPDGLLLPSYRVNRCPVYFS</sequence>
<comment type="caution">
    <text evidence="7">The sequence shown here is derived from an EMBL/GenBank/DDBJ whole genome shotgun (WGS) entry which is preliminary data.</text>
</comment>
<evidence type="ECO:0000313" key="7">
    <source>
        <dbReference type="EMBL" id="GFP79083.1"/>
    </source>
</evidence>
<dbReference type="Pfam" id="PF03168">
    <property type="entry name" value="LEA_2"/>
    <property type="match status" value="1"/>
</dbReference>
<accession>A0A830B341</accession>
<dbReference type="InterPro" id="IPR044839">
    <property type="entry name" value="NDR1-like"/>
</dbReference>
<evidence type="ECO:0000256" key="4">
    <source>
        <dbReference type="ARBA" id="ARBA00023136"/>
    </source>
</evidence>
<keyword evidence="2 5" id="KW-0812">Transmembrane</keyword>
<proteinExistence type="predicted"/>
<evidence type="ECO:0000256" key="2">
    <source>
        <dbReference type="ARBA" id="ARBA00022692"/>
    </source>
</evidence>
<keyword evidence="4 5" id="KW-0472">Membrane</keyword>
<gene>
    <name evidence="7" type="ORF">PHJA_000051800</name>
</gene>
<dbReference type="GO" id="GO:0009506">
    <property type="term" value="C:plasmodesma"/>
    <property type="evidence" value="ECO:0007669"/>
    <property type="project" value="TreeGrafter"/>
</dbReference>
<protein>
    <submittedName>
        <fullName evidence="7">Protein yls9</fullName>
    </submittedName>
</protein>
<dbReference type="InterPro" id="IPR004864">
    <property type="entry name" value="LEA_2"/>
</dbReference>
<dbReference type="AlphaFoldDB" id="A0A830B341"/>
<dbReference type="PANTHER" id="PTHR31415:SF3">
    <property type="entry name" value="LATE EMBRYOGENESIS ABUNDANT (LEA) HYDROXYPROLINE-RICH GLYCOPROTEIN FAMILY"/>
    <property type="match status" value="1"/>
</dbReference>
<evidence type="ECO:0000256" key="1">
    <source>
        <dbReference type="ARBA" id="ARBA00004167"/>
    </source>
</evidence>
<name>A0A830B341_9LAMI</name>
<comment type="subcellular location">
    <subcellularLocation>
        <location evidence="1">Membrane</location>
        <topology evidence="1">Single-pass membrane protein</topology>
    </subcellularLocation>
</comment>